<dbReference type="SUPFAM" id="SSF53474">
    <property type="entry name" value="alpha/beta-Hydrolases"/>
    <property type="match status" value="1"/>
</dbReference>
<dbReference type="Pfam" id="PF12697">
    <property type="entry name" value="Abhydrolase_6"/>
    <property type="match status" value="1"/>
</dbReference>
<dbReference type="PANTHER" id="PTHR37017:SF11">
    <property type="entry name" value="ESTERASE_LIPASE_THIOESTERASE DOMAIN-CONTAINING PROTEIN"/>
    <property type="match status" value="1"/>
</dbReference>
<dbReference type="Gene3D" id="3.40.50.1820">
    <property type="entry name" value="alpha/beta hydrolase"/>
    <property type="match status" value="1"/>
</dbReference>
<protein>
    <submittedName>
        <fullName evidence="2">Alpha/beta hydrolase</fullName>
    </submittedName>
</protein>
<dbReference type="OrthoDB" id="9112061at2"/>
<organism evidence="2 3">
    <name type="scientific">Alkalicoccus saliphilus</name>
    <dbReference type="NCBI Taxonomy" id="200989"/>
    <lineage>
        <taxon>Bacteria</taxon>
        <taxon>Bacillati</taxon>
        <taxon>Bacillota</taxon>
        <taxon>Bacilli</taxon>
        <taxon>Bacillales</taxon>
        <taxon>Bacillaceae</taxon>
        <taxon>Alkalicoccus</taxon>
    </lineage>
</organism>
<feature type="domain" description="AB hydrolase-1" evidence="1">
    <location>
        <begin position="13"/>
        <end position="228"/>
    </location>
</feature>
<keyword evidence="3" id="KW-1185">Reference proteome</keyword>
<dbReference type="Proteomes" id="UP000240509">
    <property type="component" value="Unassembled WGS sequence"/>
</dbReference>
<sequence length="249" mass="27661">MKNQKEEKIGFAFIHGAGFTGEIWSSAAADLEHPYLFVEYPLREKEASSRKDLHLADYVSYMADQLKEWKVDSFILVAHSLGGVPALRIAAEFPGRIAGFAAVGAAIPKNGGSFLSVLPFHKRIVMSAVLKKWGTKPPDSAIRSGLCNDLPENKTEEIVKGFIPEAVHVYTEKSHASIPEVPRLYINLTKDREFNSSMQKKMIAHFSPDSVQQLETGHLPMLSDPEGLRRILLSFLKNINTAGVKMKRS</sequence>
<reference evidence="2 3" key="1">
    <citation type="submission" date="2018-03" db="EMBL/GenBank/DDBJ databases">
        <title>Alkalicoccus saliphilus sp. nov., isolated from a mineral pool.</title>
        <authorList>
            <person name="Zhao B."/>
        </authorList>
    </citation>
    <scope>NUCLEOTIDE SEQUENCE [LARGE SCALE GENOMIC DNA]</scope>
    <source>
        <strain evidence="2 3">6AG</strain>
    </source>
</reference>
<name>A0A2T4U5E5_9BACI</name>
<evidence type="ECO:0000313" key="3">
    <source>
        <dbReference type="Proteomes" id="UP000240509"/>
    </source>
</evidence>
<proteinExistence type="predicted"/>
<dbReference type="InterPro" id="IPR029058">
    <property type="entry name" value="AB_hydrolase_fold"/>
</dbReference>
<dbReference type="RefSeq" id="WP_107585193.1">
    <property type="nucleotide sequence ID" value="NZ_PZJJ01000016.1"/>
</dbReference>
<dbReference type="EMBL" id="PZJJ01000016">
    <property type="protein sequence ID" value="PTL38628.1"/>
    <property type="molecule type" value="Genomic_DNA"/>
</dbReference>
<accession>A0A2T4U5E5</accession>
<keyword evidence="2" id="KW-0378">Hydrolase</keyword>
<gene>
    <name evidence="2" type="ORF">C6Y45_10615</name>
</gene>
<dbReference type="InterPro" id="IPR052897">
    <property type="entry name" value="Sec-Metab_Biosynth_Hydrolase"/>
</dbReference>
<evidence type="ECO:0000259" key="1">
    <source>
        <dbReference type="Pfam" id="PF12697"/>
    </source>
</evidence>
<dbReference type="AlphaFoldDB" id="A0A2T4U5E5"/>
<evidence type="ECO:0000313" key="2">
    <source>
        <dbReference type="EMBL" id="PTL38628.1"/>
    </source>
</evidence>
<dbReference type="GO" id="GO:0016787">
    <property type="term" value="F:hydrolase activity"/>
    <property type="evidence" value="ECO:0007669"/>
    <property type="project" value="UniProtKB-KW"/>
</dbReference>
<comment type="caution">
    <text evidence="2">The sequence shown here is derived from an EMBL/GenBank/DDBJ whole genome shotgun (WGS) entry which is preliminary data.</text>
</comment>
<dbReference type="InterPro" id="IPR000073">
    <property type="entry name" value="AB_hydrolase_1"/>
</dbReference>
<dbReference type="PANTHER" id="PTHR37017">
    <property type="entry name" value="AB HYDROLASE-1 DOMAIN-CONTAINING PROTEIN-RELATED"/>
    <property type="match status" value="1"/>
</dbReference>